<dbReference type="Gene3D" id="1.10.357.10">
    <property type="entry name" value="Tetracycline Repressor, domain 2"/>
    <property type="match status" value="1"/>
</dbReference>
<dbReference type="PANTHER" id="PTHR30328">
    <property type="entry name" value="TRANSCRIPTIONAL REPRESSOR"/>
    <property type="match status" value="1"/>
</dbReference>
<feature type="DNA-binding region" description="H-T-H motif" evidence="2">
    <location>
        <begin position="34"/>
        <end position="53"/>
    </location>
</feature>
<dbReference type="PRINTS" id="PR00455">
    <property type="entry name" value="HTHTETR"/>
</dbReference>
<dbReference type="InterPro" id="IPR009057">
    <property type="entry name" value="Homeodomain-like_sf"/>
</dbReference>
<keyword evidence="1 2" id="KW-0238">DNA-binding</keyword>
<dbReference type="InterPro" id="IPR041474">
    <property type="entry name" value="NicS_C"/>
</dbReference>
<dbReference type="Proteomes" id="UP001056426">
    <property type="component" value="Chromosome"/>
</dbReference>
<dbReference type="InterPro" id="IPR050109">
    <property type="entry name" value="HTH-type_TetR-like_transc_reg"/>
</dbReference>
<feature type="domain" description="HTH tetR-type" evidence="3">
    <location>
        <begin position="11"/>
        <end position="71"/>
    </location>
</feature>
<protein>
    <submittedName>
        <fullName evidence="4">TetR/AcrR family transcriptional regulator</fullName>
    </submittedName>
</protein>
<dbReference type="Pfam" id="PF17938">
    <property type="entry name" value="TetR_C_29"/>
    <property type="match status" value="1"/>
</dbReference>
<dbReference type="RefSeq" id="WP_250724872.1">
    <property type="nucleotide sequence ID" value="NZ_CP098400.1"/>
</dbReference>
<evidence type="ECO:0000256" key="2">
    <source>
        <dbReference type="PROSITE-ProRule" id="PRU00335"/>
    </source>
</evidence>
<dbReference type="SUPFAM" id="SSF48498">
    <property type="entry name" value="Tetracyclin repressor-like, C-terminal domain"/>
    <property type="match status" value="1"/>
</dbReference>
<name>A0A9J6ZSM5_9BACT</name>
<evidence type="ECO:0000313" key="5">
    <source>
        <dbReference type="Proteomes" id="UP001056426"/>
    </source>
</evidence>
<organism evidence="4 5">
    <name type="scientific">Xiashengella succiniciproducens</name>
    <dbReference type="NCBI Taxonomy" id="2949635"/>
    <lineage>
        <taxon>Bacteria</taxon>
        <taxon>Pseudomonadati</taxon>
        <taxon>Bacteroidota</taxon>
        <taxon>Bacteroidia</taxon>
        <taxon>Marinilabiliales</taxon>
        <taxon>Marinilabiliaceae</taxon>
        <taxon>Xiashengella</taxon>
    </lineage>
</organism>
<dbReference type="AlphaFoldDB" id="A0A9J6ZSM5"/>
<dbReference type="InterPro" id="IPR001647">
    <property type="entry name" value="HTH_TetR"/>
</dbReference>
<dbReference type="GO" id="GO:0003677">
    <property type="term" value="F:DNA binding"/>
    <property type="evidence" value="ECO:0007669"/>
    <property type="project" value="UniProtKB-UniRule"/>
</dbReference>
<dbReference type="Pfam" id="PF00440">
    <property type="entry name" value="TetR_N"/>
    <property type="match status" value="1"/>
</dbReference>
<dbReference type="SUPFAM" id="SSF46689">
    <property type="entry name" value="Homeodomain-like"/>
    <property type="match status" value="1"/>
</dbReference>
<dbReference type="KEGG" id="alkq:M9189_04265"/>
<accession>A0A9J6ZSM5</accession>
<reference evidence="4" key="1">
    <citation type="submission" date="2022-05" db="EMBL/GenBank/DDBJ databases">
        <authorList>
            <person name="Sun X."/>
        </authorList>
    </citation>
    <scope>NUCLEOTIDE SEQUENCE</scope>
    <source>
        <strain evidence="4">Ai-910</strain>
    </source>
</reference>
<keyword evidence="5" id="KW-1185">Reference proteome</keyword>
<dbReference type="PROSITE" id="PS50977">
    <property type="entry name" value="HTH_TETR_2"/>
    <property type="match status" value="1"/>
</dbReference>
<sequence length="214" mass="24729">MEIENIKSDERSMEQTILGAAETLFIEQGFDKTSTGQIAKLAGCNQALVHYYYRTKEKLFDLVFEKKMRMALNNFLQVESEGLDFEKRIPLMVGLHFDFLKNNPRIASFLLHELSRNPARIRNMIDKIRQYAQPLLERLNRDLEEAVKQGRIRPITGIDLLLTIVSLNVAPFLIRPVFQTALSLSDKEIEDILENRKREIVETVLSRLRPVAGN</sequence>
<dbReference type="EMBL" id="CP098400">
    <property type="protein sequence ID" value="URW80563.1"/>
    <property type="molecule type" value="Genomic_DNA"/>
</dbReference>
<gene>
    <name evidence="4" type="ORF">M9189_04265</name>
</gene>
<reference evidence="4" key="2">
    <citation type="submission" date="2022-06" db="EMBL/GenBank/DDBJ databases">
        <title>Xiashengella guii gen. nov. sp. nov., a bacterium isolated form anaerobic digestion tank.</title>
        <authorList>
            <person name="Huang H."/>
        </authorList>
    </citation>
    <scope>NUCLEOTIDE SEQUENCE</scope>
    <source>
        <strain evidence="4">Ai-910</strain>
    </source>
</reference>
<evidence type="ECO:0000313" key="4">
    <source>
        <dbReference type="EMBL" id="URW80563.1"/>
    </source>
</evidence>
<dbReference type="PANTHER" id="PTHR30328:SF54">
    <property type="entry name" value="HTH-TYPE TRANSCRIPTIONAL REPRESSOR SCO4008"/>
    <property type="match status" value="1"/>
</dbReference>
<dbReference type="InterPro" id="IPR036271">
    <property type="entry name" value="Tet_transcr_reg_TetR-rel_C_sf"/>
</dbReference>
<evidence type="ECO:0000256" key="1">
    <source>
        <dbReference type="ARBA" id="ARBA00023125"/>
    </source>
</evidence>
<proteinExistence type="predicted"/>
<evidence type="ECO:0000259" key="3">
    <source>
        <dbReference type="PROSITE" id="PS50977"/>
    </source>
</evidence>